<dbReference type="Gene3D" id="3.30.70.20">
    <property type="match status" value="1"/>
</dbReference>
<evidence type="ECO:0000313" key="6">
    <source>
        <dbReference type="Proteomes" id="UP000290567"/>
    </source>
</evidence>
<keyword evidence="3" id="KW-0411">Iron-sulfur</keyword>
<evidence type="ECO:0000256" key="3">
    <source>
        <dbReference type="ARBA" id="ARBA00023014"/>
    </source>
</evidence>
<evidence type="ECO:0000256" key="1">
    <source>
        <dbReference type="ARBA" id="ARBA00022723"/>
    </source>
</evidence>
<dbReference type="PROSITE" id="PS00198">
    <property type="entry name" value="4FE4S_FER_1"/>
    <property type="match status" value="2"/>
</dbReference>
<dbReference type="Pfam" id="PF13187">
    <property type="entry name" value="Fer4_9"/>
    <property type="match status" value="1"/>
</dbReference>
<feature type="domain" description="4Fe-4S ferredoxin-type" evidence="4">
    <location>
        <begin position="147"/>
        <end position="175"/>
    </location>
</feature>
<dbReference type="Proteomes" id="UP000290567">
    <property type="component" value="Unassembled WGS sequence"/>
</dbReference>
<feature type="domain" description="4Fe-4S ferredoxin-type" evidence="4">
    <location>
        <begin position="176"/>
        <end position="203"/>
    </location>
</feature>
<dbReference type="AlphaFoldDB" id="A0A4P5PAI3"/>
<evidence type="ECO:0000259" key="4">
    <source>
        <dbReference type="PROSITE" id="PS51379"/>
    </source>
</evidence>
<dbReference type="InterPro" id="IPR017900">
    <property type="entry name" value="4Fe4S_Fe_S_CS"/>
</dbReference>
<name>A0A4P5PAI3_9ENTE</name>
<dbReference type="NCBIfam" id="NF038196">
    <property type="entry name" value="ferrodoxin_EFR1"/>
    <property type="match status" value="1"/>
</dbReference>
<dbReference type="SUPFAM" id="SSF54862">
    <property type="entry name" value="4Fe-4S ferredoxins"/>
    <property type="match status" value="1"/>
</dbReference>
<dbReference type="InterPro" id="IPR017896">
    <property type="entry name" value="4Fe4S_Fe-S-bd"/>
</dbReference>
<comment type="caution">
    <text evidence="5">The sequence shown here is derived from an EMBL/GenBank/DDBJ whole genome shotgun (WGS) entry which is preliminary data.</text>
</comment>
<dbReference type="PROSITE" id="PS51379">
    <property type="entry name" value="4FE4S_FER_2"/>
    <property type="match status" value="2"/>
</dbReference>
<dbReference type="InterPro" id="IPR047964">
    <property type="entry name" value="EFR1-like"/>
</dbReference>
<keyword evidence="1" id="KW-0479">Metal-binding</keyword>
<reference evidence="6" key="1">
    <citation type="submission" date="2019-02" db="EMBL/GenBank/DDBJ databases">
        <title>Draft genome sequence of Enterococcus sp. Gos25-1.</title>
        <authorList>
            <person name="Tanaka N."/>
            <person name="Shiwa Y."/>
            <person name="Fujita N."/>
        </authorList>
    </citation>
    <scope>NUCLEOTIDE SEQUENCE [LARGE SCALE GENOMIC DNA]</scope>
    <source>
        <strain evidence="6">Gos25-1</strain>
    </source>
</reference>
<dbReference type="PANTHER" id="PTHR43122">
    <property type="entry name" value="FERREDOXIN SUBUNIT OF PYRUVATE:FLAVODOXIN OXIDOREDUCTASE-RELATED"/>
    <property type="match status" value="1"/>
</dbReference>
<proteinExistence type="predicted"/>
<dbReference type="GO" id="GO:0051536">
    <property type="term" value="F:iron-sulfur cluster binding"/>
    <property type="evidence" value="ECO:0007669"/>
    <property type="project" value="UniProtKB-KW"/>
</dbReference>
<evidence type="ECO:0000313" key="5">
    <source>
        <dbReference type="EMBL" id="GCF92988.1"/>
    </source>
</evidence>
<sequence>MSCPVCPSLTGTYESIGFIYPTYFQGLPRQAERFIRQLDLSQCRCEYVYGITTFGELSGNALSQLNGLLCQKGQALHYSAKLKMFSNYVVMYDLSRKLEQKTIQADQALQHIVEDLRMKTIKQTRRNIPLLDRYYRWQIQRAQTSDRHYQISQACVSCNLCEKVCPVNNIEMHDGQPAFLNHCEQCLACVQYCPEKAINFKEKTQKRRRYHHPEIPAATLIQSNRQRQEWG</sequence>
<dbReference type="EMBL" id="BJCC01000008">
    <property type="protein sequence ID" value="GCF92988.1"/>
    <property type="molecule type" value="Genomic_DNA"/>
</dbReference>
<organism evidence="5 6">
    <name type="scientific">Enterococcus florum</name>
    <dbReference type="NCBI Taxonomy" id="2480627"/>
    <lineage>
        <taxon>Bacteria</taxon>
        <taxon>Bacillati</taxon>
        <taxon>Bacillota</taxon>
        <taxon>Bacilli</taxon>
        <taxon>Lactobacillales</taxon>
        <taxon>Enterococcaceae</taxon>
        <taxon>Enterococcus</taxon>
    </lineage>
</organism>
<protein>
    <submittedName>
        <fullName evidence="5">Flavodoxin</fullName>
    </submittedName>
</protein>
<keyword evidence="6" id="KW-1185">Reference proteome</keyword>
<gene>
    <name evidence="5" type="ORF">NRIC_08790</name>
</gene>
<dbReference type="GO" id="GO:0046872">
    <property type="term" value="F:metal ion binding"/>
    <property type="evidence" value="ECO:0007669"/>
    <property type="project" value="UniProtKB-KW"/>
</dbReference>
<dbReference type="PANTHER" id="PTHR43122:SF1">
    <property type="entry name" value="IRON-SULFUR-BINDING PROTEIN"/>
    <property type="match status" value="1"/>
</dbReference>
<keyword evidence="2" id="KW-0408">Iron</keyword>
<evidence type="ECO:0000256" key="2">
    <source>
        <dbReference type="ARBA" id="ARBA00023004"/>
    </source>
</evidence>
<accession>A0A4P5PAI3</accession>